<evidence type="ECO:0000256" key="1">
    <source>
        <dbReference type="ARBA" id="ARBA00007430"/>
    </source>
</evidence>
<dbReference type="Pfam" id="PF02719">
    <property type="entry name" value="Polysacc_synt_2"/>
    <property type="match status" value="1"/>
</dbReference>
<dbReference type="Proteomes" id="UP000255070">
    <property type="component" value="Unassembled WGS sequence"/>
</dbReference>
<feature type="domain" description="Polysaccharide biosynthesis protein CapD-like" evidence="3">
    <location>
        <begin position="291"/>
        <end position="601"/>
    </location>
</feature>
<name>A0A8B4S8B9_COMTE</name>
<sequence>MSLNALADHLLRLPRLLKQVVVLGVDVSMAVLAVWLAFYLRIDQVGAPVSDQGYVYGLAIVLFVPIFVRMGLYRAIFRYAGMPAVVATATSVLIYGIFFFAILLWMRWNGVPRSIGLIQPILFLLLAGGWRIVARYWLSEVNDSERESTPKKHLLIYGAGEAGVQTASALDVMREFSVRGFVDDDPGKIGRTINGVPIIAPVDVAEFIGKHKISDILLAIPSLNRLRRREIIDQLQLLPVHVRSLPGMMDLASGKVTVADFQELDIEDLLGRDPVAPDPQLLAKNLAGKVVLVTGAGGSIGSELCRQIILERPQALVLVEHNEYGLYAIHHNLELLCKEHGLSVQLLPRLGSIRNLRRLRAIFADCKPHTVYHAAAYKHVPLVQENPAEGILNNVFGTLNVARVAMECSVERFVLISTDKAVRPTNVMGASKRMAELVLQAMAEASSVDFAPIDEESVGKPTENRTCFCMVRFGNVLGSSGSVVPLFRSQLRNGGPLTVTHAGVTRYFMTIPEAAQLVLQAGAMGNGGDVFVLDMGKPVKIIDLARRMIQLSGLTVKDESHASGDIEIQVVGLRPGEKLYEELLIGDNPETTEHTRIMKAHEKFLFWNELLPHLLVLRGAAKLGDDATIHAELLQLVSGYVAPDESEQARQGSAKTRKLLTM</sequence>
<evidence type="ECO:0000256" key="2">
    <source>
        <dbReference type="SAM" id="Phobius"/>
    </source>
</evidence>
<comment type="similarity">
    <text evidence="1">Belongs to the polysaccharide synthase family.</text>
</comment>
<comment type="caution">
    <text evidence="4">The sequence shown here is derived from an EMBL/GenBank/DDBJ whole genome shotgun (WGS) entry which is preliminary data.</text>
</comment>
<evidence type="ECO:0000313" key="5">
    <source>
        <dbReference type="Proteomes" id="UP000255070"/>
    </source>
</evidence>
<dbReference type="SUPFAM" id="SSF51735">
    <property type="entry name" value="NAD(P)-binding Rossmann-fold domains"/>
    <property type="match status" value="2"/>
</dbReference>
<evidence type="ECO:0000259" key="3">
    <source>
        <dbReference type="Pfam" id="PF02719"/>
    </source>
</evidence>
<dbReference type="EC" id="5.1.3.2" evidence="4"/>
<dbReference type="InterPro" id="IPR051203">
    <property type="entry name" value="Polysaccharide_Synthase-Rel"/>
</dbReference>
<dbReference type="AlphaFoldDB" id="A0A8B4S8B9"/>
<keyword evidence="2" id="KW-0472">Membrane</keyword>
<feature type="transmembrane region" description="Helical" evidence="2">
    <location>
        <begin position="84"/>
        <end position="105"/>
    </location>
</feature>
<gene>
    <name evidence="4" type="primary">capD</name>
    <name evidence="4" type="ORF">NCTC10698_04664</name>
</gene>
<keyword evidence="2" id="KW-1133">Transmembrane helix</keyword>
<evidence type="ECO:0000313" key="4">
    <source>
        <dbReference type="EMBL" id="SUY79719.1"/>
    </source>
</evidence>
<reference evidence="4 5" key="1">
    <citation type="submission" date="2018-06" db="EMBL/GenBank/DDBJ databases">
        <authorList>
            <consortium name="Pathogen Informatics"/>
            <person name="Doyle S."/>
        </authorList>
    </citation>
    <scope>NUCLEOTIDE SEQUENCE [LARGE SCALE GENOMIC DNA]</scope>
    <source>
        <strain evidence="4 5">NCTC10698</strain>
    </source>
</reference>
<keyword evidence="2" id="KW-0812">Transmembrane</keyword>
<dbReference type="GeneID" id="63997238"/>
<dbReference type="PANTHER" id="PTHR43318">
    <property type="entry name" value="UDP-N-ACETYLGLUCOSAMINE 4,6-DEHYDRATASE"/>
    <property type="match status" value="1"/>
</dbReference>
<protein>
    <submittedName>
        <fullName evidence="4">UDP-glucose 4-epimerase</fullName>
        <ecNumber evidence="4">5.1.3.2</ecNumber>
    </submittedName>
</protein>
<dbReference type="EMBL" id="UFXL01000001">
    <property type="protein sequence ID" value="SUY79719.1"/>
    <property type="molecule type" value="Genomic_DNA"/>
</dbReference>
<keyword evidence="5" id="KW-1185">Reference proteome</keyword>
<dbReference type="Pfam" id="PF13727">
    <property type="entry name" value="CoA_binding_3"/>
    <property type="match status" value="1"/>
</dbReference>
<dbReference type="CDD" id="cd05237">
    <property type="entry name" value="UDP_invert_4-6DH_SDR_e"/>
    <property type="match status" value="1"/>
</dbReference>
<dbReference type="InterPro" id="IPR036291">
    <property type="entry name" value="NAD(P)-bd_dom_sf"/>
</dbReference>
<organism evidence="4 5">
    <name type="scientific">Comamonas testosteroni</name>
    <name type="common">Pseudomonas testosteroni</name>
    <dbReference type="NCBI Taxonomy" id="285"/>
    <lineage>
        <taxon>Bacteria</taxon>
        <taxon>Pseudomonadati</taxon>
        <taxon>Pseudomonadota</taxon>
        <taxon>Betaproteobacteria</taxon>
        <taxon>Burkholderiales</taxon>
        <taxon>Comamonadaceae</taxon>
        <taxon>Comamonas</taxon>
    </lineage>
</organism>
<accession>A0A8B4S8B9</accession>
<dbReference type="RefSeq" id="WP_034350199.1">
    <property type="nucleotide sequence ID" value="NZ_BBJZ01000004.1"/>
</dbReference>
<dbReference type="PANTHER" id="PTHR43318:SF1">
    <property type="entry name" value="POLYSACCHARIDE BIOSYNTHESIS PROTEIN EPSC-RELATED"/>
    <property type="match status" value="1"/>
</dbReference>
<keyword evidence="4" id="KW-0413">Isomerase</keyword>
<dbReference type="Gene3D" id="3.40.50.720">
    <property type="entry name" value="NAD(P)-binding Rossmann-like Domain"/>
    <property type="match status" value="2"/>
</dbReference>
<dbReference type="InterPro" id="IPR003869">
    <property type="entry name" value="Polysac_CapD-like"/>
</dbReference>
<dbReference type="GO" id="GO:0003978">
    <property type="term" value="F:UDP-glucose 4-epimerase activity"/>
    <property type="evidence" value="ECO:0007669"/>
    <property type="project" value="UniProtKB-EC"/>
</dbReference>
<feature type="transmembrane region" description="Helical" evidence="2">
    <location>
        <begin position="54"/>
        <end position="72"/>
    </location>
</feature>
<proteinExistence type="inferred from homology"/>
<feature type="transmembrane region" description="Helical" evidence="2">
    <location>
        <begin position="20"/>
        <end position="42"/>
    </location>
</feature>
<feature type="transmembrane region" description="Helical" evidence="2">
    <location>
        <begin position="117"/>
        <end position="138"/>
    </location>
</feature>